<keyword evidence="4" id="KW-1185">Reference proteome</keyword>
<feature type="domain" description="SGNH hydrolase-type esterase" evidence="2">
    <location>
        <begin position="36"/>
        <end position="208"/>
    </location>
</feature>
<dbReference type="Proteomes" id="UP001374893">
    <property type="component" value="Chromosome"/>
</dbReference>
<dbReference type="PANTHER" id="PTHR30383:SF5">
    <property type="entry name" value="SGNH HYDROLASE-TYPE ESTERASE DOMAIN-CONTAINING PROTEIN"/>
    <property type="match status" value="1"/>
</dbReference>
<organism evidence="3 4">
    <name type="scientific">Haloferula helveola</name>
    <dbReference type="NCBI Taxonomy" id="490095"/>
    <lineage>
        <taxon>Bacteria</taxon>
        <taxon>Pseudomonadati</taxon>
        <taxon>Verrucomicrobiota</taxon>
        <taxon>Verrucomicrobiia</taxon>
        <taxon>Verrucomicrobiales</taxon>
        <taxon>Verrucomicrobiaceae</taxon>
        <taxon>Haloferula</taxon>
    </lineage>
</organism>
<reference evidence="3 4" key="1">
    <citation type="submission" date="2021-06" db="EMBL/GenBank/DDBJ databases">
        <title>Complete genome of Haloferula helveola possessing various polysaccharide degrading enzymes.</title>
        <authorList>
            <person name="Takami H."/>
            <person name="Huang C."/>
            <person name="Hamasaki K."/>
        </authorList>
    </citation>
    <scope>NUCLEOTIDE SEQUENCE [LARGE SCALE GENOMIC DNA]</scope>
    <source>
        <strain evidence="3 4">CN-1</strain>
    </source>
</reference>
<evidence type="ECO:0000313" key="4">
    <source>
        <dbReference type="Proteomes" id="UP001374893"/>
    </source>
</evidence>
<evidence type="ECO:0000313" key="3">
    <source>
        <dbReference type="EMBL" id="BCX47813.1"/>
    </source>
</evidence>
<dbReference type="EMBL" id="AP024702">
    <property type="protein sequence ID" value="BCX47813.1"/>
    <property type="molecule type" value="Genomic_DNA"/>
</dbReference>
<dbReference type="SUPFAM" id="SSF52266">
    <property type="entry name" value="SGNH hydrolase"/>
    <property type="match status" value="1"/>
</dbReference>
<evidence type="ECO:0000259" key="2">
    <source>
        <dbReference type="Pfam" id="PF13472"/>
    </source>
</evidence>
<dbReference type="Gene3D" id="3.40.50.1110">
    <property type="entry name" value="SGNH hydrolase"/>
    <property type="match status" value="1"/>
</dbReference>
<dbReference type="RefSeq" id="WP_338690221.1">
    <property type="nucleotide sequence ID" value="NZ_AP024702.1"/>
</dbReference>
<dbReference type="InterPro" id="IPR051532">
    <property type="entry name" value="Ester_Hydrolysis_Enzymes"/>
</dbReference>
<evidence type="ECO:0000256" key="1">
    <source>
        <dbReference type="SAM" id="SignalP"/>
    </source>
</evidence>
<dbReference type="PANTHER" id="PTHR30383">
    <property type="entry name" value="THIOESTERASE 1/PROTEASE 1/LYSOPHOSPHOLIPASE L1"/>
    <property type="match status" value="1"/>
</dbReference>
<name>A0ABM7RDT8_9BACT</name>
<gene>
    <name evidence="3" type="ORF">HAHE_17210</name>
</gene>
<sequence length="229" mass="24958">MKLVLAAALLFSLPARAQDNTPVDVTKFDRPLVVACVGDSITEGVGAKRGQSWPSQMQEMLGDKWKVKNFGLSATTLMNSGNKPYQNCGKYKGAIESKPDVVVIMLGTNDTKPNNWKHFEADFEKDYRDLVGDFAKLESKPRIFICYPPYIAKDGNFGINEPNTEAQIPVVAKIAKDLDLGVVDVHAALDGKDDLIPDKVHPNTEGAELIAKAVFKSLTGKEAPVPADK</sequence>
<feature type="chain" id="PRO_5045117621" evidence="1">
    <location>
        <begin position="18"/>
        <end position="229"/>
    </location>
</feature>
<keyword evidence="1" id="KW-0732">Signal</keyword>
<protein>
    <submittedName>
        <fullName evidence="3">Sialate O-acetylesterase</fullName>
    </submittedName>
</protein>
<dbReference type="InterPro" id="IPR013830">
    <property type="entry name" value="SGNH_hydro"/>
</dbReference>
<dbReference type="Pfam" id="PF13472">
    <property type="entry name" value="Lipase_GDSL_2"/>
    <property type="match status" value="1"/>
</dbReference>
<feature type="signal peptide" evidence="1">
    <location>
        <begin position="1"/>
        <end position="17"/>
    </location>
</feature>
<proteinExistence type="predicted"/>
<accession>A0ABM7RDT8</accession>
<dbReference type="InterPro" id="IPR036514">
    <property type="entry name" value="SGNH_hydro_sf"/>
</dbReference>